<keyword evidence="2" id="KW-1185">Reference proteome</keyword>
<protein>
    <recommendedName>
        <fullName evidence="3">NTP pyrophosphohydrolase MazG putative catalytic core domain-containing protein</fullName>
    </recommendedName>
</protein>
<organism evidence="1 2">
    <name type="scientific">Kibdelosporangium philippinense</name>
    <dbReference type="NCBI Taxonomy" id="211113"/>
    <lineage>
        <taxon>Bacteria</taxon>
        <taxon>Bacillati</taxon>
        <taxon>Actinomycetota</taxon>
        <taxon>Actinomycetes</taxon>
        <taxon>Pseudonocardiales</taxon>
        <taxon>Pseudonocardiaceae</taxon>
        <taxon>Kibdelosporangium</taxon>
    </lineage>
</organism>
<dbReference type="RefSeq" id="WP_233725864.1">
    <property type="nucleotide sequence ID" value="NZ_JAJVCN010000001.1"/>
</dbReference>
<dbReference type="Proteomes" id="UP001521150">
    <property type="component" value="Unassembled WGS sequence"/>
</dbReference>
<accession>A0ABS8Z947</accession>
<name>A0ABS8Z947_9PSEU</name>
<dbReference type="EMBL" id="JAJVCN010000001">
    <property type="protein sequence ID" value="MCE7004340.1"/>
    <property type="molecule type" value="Genomic_DNA"/>
</dbReference>
<evidence type="ECO:0000313" key="2">
    <source>
        <dbReference type="Proteomes" id="UP001521150"/>
    </source>
</evidence>
<evidence type="ECO:0000313" key="1">
    <source>
        <dbReference type="EMBL" id="MCE7004340.1"/>
    </source>
</evidence>
<gene>
    <name evidence="1" type="ORF">LWC34_16065</name>
</gene>
<comment type="caution">
    <text evidence="1">The sequence shown here is derived from an EMBL/GenBank/DDBJ whole genome shotgun (WGS) entry which is preliminary data.</text>
</comment>
<evidence type="ECO:0008006" key="3">
    <source>
        <dbReference type="Google" id="ProtNLM"/>
    </source>
</evidence>
<sequence>MVGERIYREDPLADDEDVTVPVAPQEIVDRAADGLTELSATIADFLGRPPTLAELLDVLAWAAAPLAGGPVKITATPSGEKAGLSDLPAEVFVQAADLVTDIASDLASLGDLLLRGLRRAGVLSDGVTIEVQAEWRTSASQVDDATTQR</sequence>
<reference evidence="1 2" key="1">
    <citation type="submission" date="2021-12" db="EMBL/GenBank/DDBJ databases">
        <title>Genome sequence of Kibdelosporangium philippinense ATCC 49844.</title>
        <authorList>
            <person name="Fedorov E.A."/>
            <person name="Omeragic M."/>
            <person name="Shalygina K.F."/>
            <person name="Maclea K.S."/>
        </authorList>
    </citation>
    <scope>NUCLEOTIDE SEQUENCE [LARGE SCALE GENOMIC DNA]</scope>
    <source>
        <strain evidence="1 2">ATCC 49844</strain>
    </source>
</reference>
<proteinExistence type="predicted"/>